<organism evidence="1 2">
    <name type="scientific">Pectinatus haikarae</name>
    <dbReference type="NCBI Taxonomy" id="349096"/>
    <lineage>
        <taxon>Bacteria</taxon>
        <taxon>Bacillati</taxon>
        <taxon>Bacillota</taxon>
        <taxon>Negativicutes</taxon>
        <taxon>Selenomonadales</taxon>
        <taxon>Selenomonadaceae</taxon>
        <taxon>Pectinatus</taxon>
    </lineage>
</organism>
<evidence type="ECO:0000313" key="1">
    <source>
        <dbReference type="EMBL" id="MDQ0202993.1"/>
    </source>
</evidence>
<gene>
    <name evidence="1" type="ORF">J2S01_000689</name>
</gene>
<protein>
    <submittedName>
        <fullName evidence="1">Uncharacterized protein</fullName>
    </submittedName>
</protein>
<reference evidence="1 2" key="1">
    <citation type="submission" date="2023-07" db="EMBL/GenBank/DDBJ databases">
        <title>Genomic Encyclopedia of Type Strains, Phase IV (KMG-IV): sequencing the most valuable type-strain genomes for metagenomic binning, comparative biology and taxonomic classification.</title>
        <authorList>
            <person name="Goeker M."/>
        </authorList>
    </citation>
    <scope>NUCLEOTIDE SEQUENCE [LARGE SCALE GENOMIC DNA]</scope>
    <source>
        <strain evidence="1 2">DSM 16980</strain>
    </source>
</reference>
<dbReference type="EMBL" id="JAUSUE010000003">
    <property type="protein sequence ID" value="MDQ0202993.1"/>
    <property type="molecule type" value="Genomic_DNA"/>
</dbReference>
<evidence type="ECO:0000313" key="2">
    <source>
        <dbReference type="Proteomes" id="UP001239167"/>
    </source>
</evidence>
<name>A0ABT9Y5S2_9FIRM</name>
<sequence>MKNYLKDTNTNVRDGADVKNVMRDSVKTFKLGSY</sequence>
<accession>A0ABT9Y5S2</accession>
<dbReference type="Proteomes" id="UP001239167">
    <property type="component" value="Unassembled WGS sequence"/>
</dbReference>
<keyword evidence="2" id="KW-1185">Reference proteome</keyword>
<comment type="caution">
    <text evidence="1">The sequence shown here is derived from an EMBL/GenBank/DDBJ whole genome shotgun (WGS) entry which is preliminary data.</text>
</comment>
<proteinExistence type="predicted"/>